<keyword evidence="4" id="KW-1185">Reference proteome</keyword>
<accession>A0A0V0R2T3</accession>
<feature type="region of interest" description="Disordered" evidence="2">
    <location>
        <begin position="1"/>
        <end position="21"/>
    </location>
</feature>
<evidence type="ECO:0000256" key="1">
    <source>
        <dbReference type="SAM" id="Coils"/>
    </source>
</evidence>
<organism evidence="3 4">
    <name type="scientific">Pseudocohnilembus persalinus</name>
    <name type="common">Ciliate</name>
    <dbReference type="NCBI Taxonomy" id="266149"/>
    <lineage>
        <taxon>Eukaryota</taxon>
        <taxon>Sar</taxon>
        <taxon>Alveolata</taxon>
        <taxon>Ciliophora</taxon>
        <taxon>Intramacronucleata</taxon>
        <taxon>Oligohymenophorea</taxon>
        <taxon>Scuticociliatia</taxon>
        <taxon>Philasterida</taxon>
        <taxon>Pseudocohnilembidae</taxon>
        <taxon>Pseudocohnilembus</taxon>
    </lineage>
</organism>
<comment type="caution">
    <text evidence="3">The sequence shown here is derived from an EMBL/GenBank/DDBJ whole genome shotgun (WGS) entry which is preliminary data.</text>
</comment>
<feature type="coiled-coil region" evidence="1">
    <location>
        <begin position="115"/>
        <end position="161"/>
    </location>
</feature>
<evidence type="ECO:0000313" key="3">
    <source>
        <dbReference type="EMBL" id="KRX08818.1"/>
    </source>
</evidence>
<keyword evidence="1" id="KW-0175">Coiled coil</keyword>
<protein>
    <submittedName>
        <fullName evidence="3">Uncharacterized protein</fullName>
    </submittedName>
</protein>
<feature type="compositionally biased region" description="Basic and acidic residues" evidence="2">
    <location>
        <begin position="1"/>
        <end position="12"/>
    </location>
</feature>
<gene>
    <name evidence="3" type="ORF">PPERSA_08922</name>
</gene>
<dbReference type="AlphaFoldDB" id="A0A0V0R2T3"/>
<evidence type="ECO:0000313" key="4">
    <source>
        <dbReference type="Proteomes" id="UP000054937"/>
    </source>
</evidence>
<reference evidence="3 4" key="1">
    <citation type="journal article" date="2015" name="Sci. Rep.">
        <title>Genome of the facultative scuticociliatosis pathogen Pseudocohnilembus persalinus provides insight into its virulence through horizontal gene transfer.</title>
        <authorList>
            <person name="Xiong J."/>
            <person name="Wang G."/>
            <person name="Cheng J."/>
            <person name="Tian M."/>
            <person name="Pan X."/>
            <person name="Warren A."/>
            <person name="Jiang C."/>
            <person name="Yuan D."/>
            <person name="Miao W."/>
        </authorList>
    </citation>
    <scope>NUCLEOTIDE SEQUENCE [LARGE SCALE GENOMIC DNA]</scope>
    <source>
        <strain evidence="3">36N120E</strain>
    </source>
</reference>
<dbReference type="Proteomes" id="UP000054937">
    <property type="component" value="Unassembled WGS sequence"/>
</dbReference>
<name>A0A0V0R2T3_PSEPJ</name>
<feature type="coiled-coil region" evidence="1">
    <location>
        <begin position="199"/>
        <end position="249"/>
    </location>
</feature>
<dbReference type="InParanoid" id="A0A0V0R2T3"/>
<proteinExistence type="predicted"/>
<evidence type="ECO:0000256" key="2">
    <source>
        <dbReference type="SAM" id="MobiDB-lite"/>
    </source>
</evidence>
<sequence length="261" mass="31508">MDAFMRKKEENQANKTGPVYDNSQYLKSLEMKDRQIKQELDDCDRLKEQLDYKLRKGEINHQSHLDEIKQKFGKKQNDFSKYIEKQKQQEKELEYKKIQSAAQTRHKQEFSAWLLKQEQEKKIQEKRKQDKYKAENIQHNLQRLQNEQEQKNAQLLSKLEQRTTKHARSQTQGGSSVKTLLELHLESKFKNDLKKKKQNQNLQQVIEQRQKESDYLQQKLQTSGEKKMIEEVRNKIRDYRLKARFQQSQGRYGQNFNQSVM</sequence>
<dbReference type="EMBL" id="LDAU01000057">
    <property type="protein sequence ID" value="KRX08818.1"/>
    <property type="molecule type" value="Genomic_DNA"/>
</dbReference>